<feature type="transmembrane region" description="Helical" evidence="6">
    <location>
        <begin position="254"/>
        <end position="278"/>
    </location>
</feature>
<evidence type="ECO:0000256" key="4">
    <source>
        <dbReference type="ARBA" id="ARBA00022989"/>
    </source>
</evidence>
<dbReference type="EMBL" id="CP043538">
    <property type="protein sequence ID" value="QGY03390.1"/>
    <property type="molecule type" value="Genomic_DNA"/>
</dbReference>
<dbReference type="PANTHER" id="PTHR30482:SF10">
    <property type="entry name" value="HIGH-AFFINITY BRANCHED-CHAIN AMINO ACID TRANSPORT PROTEIN BRAE"/>
    <property type="match status" value="1"/>
</dbReference>
<evidence type="ECO:0000313" key="8">
    <source>
        <dbReference type="Proteomes" id="UP000012488"/>
    </source>
</evidence>
<proteinExistence type="predicted"/>
<feature type="transmembrane region" description="Helical" evidence="6">
    <location>
        <begin position="168"/>
        <end position="187"/>
    </location>
</feature>
<dbReference type="OrthoDB" id="9814461at2"/>
<dbReference type="AlphaFoldDB" id="A0A6B9FLD7"/>
<evidence type="ECO:0000256" key="1">
    <source>
        <dbReference type="ARBA" id="ARBA00004651"/>
    </source>
</evidence>
<evidence type="ECO:0000256" key="6">
    <source>
        <dbReference type="SAM" id="Phobius"/>
    </source>
</evidence>
<dbReference type="KEGG" id="mmes:MMSR116_16950"/>
<evidence type="ECO:0000256" key="3">
    <source>
        <dbReference type="ARBA" id="ARBA00022692"/>
    </source>
</evidence>
<feature type="transmembrane region" description="Helical" evidence="6">
    <location>
        <begin position="118"/>
        <end position="137"/>
    </location>
</feature>
<feature type="transmembrane region" description="Helical" evidence="6">
    <location>
        <begin position="67"/>
        <end position="85"/>
    </location>
</feature>
<name>A0A6B9FLD7_9HYPH</name>
<reference evidence="7 8" key="2">
    <citation type="journal article" date="2013" name="Genome Announc.">
        <title>Draft Genome Sequence of Methylobacterium mesophilicum Strain SR1.6/6, Isolated from Citrus sinensis.</title>
        <authorList>
            <person name="Marinho Almeida D."/>
            <person name="Dini-Andreote F."/>
            <person name="Camargo Neves A.A."/>
            <person name="Juca Ramos R.T."/>
            <person name="Andreote F.D."/>
            <person name="Carneiro A.R."/>
            <person name="Oliveira de Souza Lima A."/>
            <person name="Caracciolo Gomes de Sa P.H."/>
            <person name="Ribeiro Barbosa M.S."/>
            <person name="Araujo W.L."/>
            <person name="Silva A."/>
        </authorList>
    </citation>
    <scope>NUCLEOTIDE SEQUENCE [LARGE SCALE GENOMIC DNA]</scope>
    <source>
        <strain evidence="7 8">SR1.6/6</strain>
    </source>
</reference>
<keyword evidence="5 6" id="KW-0472">Membrane</keyword>
<feature type="transmembrane region" description="Helical" evidence="6">
    <location>
        <begin position="219"/>
        <end position="242"/>
    </location>
</feature>
<evidence type="ECO:0000256" key="5">
    <source>
        <dbReference type="ARBA" id="ARBA00023136"/>
    </source>
</evidence>
<evidence type="ECO:0000313" key="7">
    <source>
        <dbReference type="EMBL" id="QGY03390.1"/>
    </source>
</evidence>
<dbReference type="Pfam" id="PF02653">
    <property type="entry name" value="BPD_transp_2"/>
    <property type="match status" value="1"/>
</dbReference>
<keyword evidence="4 6" id="KW-1133">Transmembrane helix</keyword>
<organism evidence="7 8">
    <name type="scientific">Methylobacterium mesophilicum SR1.6/6</name>
    <dbReference type="NCBI Taxonomy" id="908290"/>
    <lineage>
        <taxon>Bacteria</taxon>
        <taxon>Pseudomonadati</taxon>
        <taxon>Pseudomonadota</taxon>
        <taxon>Alphaproteobacteria</taxon>
        <taxon>Hyphomicrobiales</taxon>
        <taxon>Methylobacteriaceae</taxon>
        <taxon>Methylobacterium</taxon>
    </lineage>
</organism>
<accession>A0A6B9FLD7</accession>
<gene>
    <name evidence="7" type="ORF">MMSR116_16950</name>
</gene>
<dbReference type="Proteomes" id="UP000012488">
    <property type="component" value="Chromosome"/>
</dbReference>
<feature type="transmembrane region" description="Helical" evidence="6">
    <location>
        <begin position="298"/>
        <end position="320"/>
    </location>
</feature>
<feature type="transmembrane region" description="Helical" evidence="6">
    <location>
        <begin position="13"/>
        <end position="34"/>
    </location>
</feature>
<keyword evidence="2" id="KW-1003">Cell membrane</keyword>
<keyword evidence="3 6" id="KW-0812">Transmembrane</keyword>
<feature type="transmembrane region" description="Helical" evidence="6">
    <location>
        <begin position="41"/>
        <end position="61"/>
    </location>
</feature>
<evidence type="ECO:0000256" key="2">
    <source>
        <dbReference type="ARBA" id="ARBA00022475"/>
    </source>
</evidence>
<comment type="subcellular location">
    <subcellularLocation>
        <location evidence="1">Cell membrane</location>
        <topology evidence="1">Multi-pass membrane protein</topology>
    </subcellularLocation>
</comment>
<dbReference type="GO" id="GO:0005886">
    <property type="term" value="C:plasma membrane"/>
    <property type="evidence" value="ECO:0007669"/>
    <property type="project" value="UniProtKB-SubCell"/>
</dbReference>
<feature type="transmembrane region" description="Helical" evidence="6">
    <location>
        <begin position="92"/>
        <end position="112"/>
    </location>
</feature>
<dbReference type="InterPro" id="IPR043428">
    <property type="entry name" value="LivM-like"/>
</dbReference>
<dbReference type="InterPro" id="IPR001851">
    <property type="entry name" value="ABC_transp_permease"/>
</dbReference>
<dbReference type="CDD" id="cd06581">
    <property type="entry name" value="TM_PBP1_LivM_like"/>
    <property type="match status" value="1"/>
</dbReference>
<dbReference type="RefSeq" id="WP_010686692.1">
    <property type="nucleotide sequence ID" value="NZ_CP043538.1"/>
</dbReference>
<dbReference type="GO" id="GO:0015658">
    <property type="term" value="F:branched-chain amino acid transmembrane transporter activity"/>
    <property type="evidence" value="ECO:0007669"/>
    <property type="project" value="InterPro"/>
</dbReference>
<sequence>MVASPARPAVGTISAWIAVGLLALAAGAVPLVVTSSFAIDVAIRILLFSFIGVAWNLMGGYAKQLSLGHAAYFGLGAYTSTLLQIDFDVSPWLGMIAGGIVAMAASLPIGWLCFRLRGPYFTIATIATAQVLMLVFLKFRDFAWGAEGTTIPNLGHAPLMMQFEEKQGYYYVALGLLAVGLAVTWAIERSWMGYYLRAIGEDEDAAEAIGVNAPRVKRYIYLISAFLTALAGTFYTQYIYFIDPQTAFSFNISIEAALVSIVGGIGTLWGPVIGTVLLEATSALLQSWLGASISGIQLTVYSLILMAVILWRPTGILGYVAELRGRRAVRAVEAEAPPTAHPSRT</sequence>
<protein>
    <submittedName>
        <fullName evidence="7">Branched-chain amino acid ABC transporter permease</fullName>
    </submittedName>
</protein>
<reference evidence="7 8" key="1">
    <citation type="journal article" date="2012" name="Genet. Mol. Biol.">
        <title>Analysis of 16S rRNA and mxaF genes revealing insights into Methylobacterium niche-specific plant association.</title>
        <authorList>
            <person name="Dourado M.N."/>
            <person name="Andreote F.D."/>
            <person name="Dini-Andreote F."/>
            <person name="Conti R."/>
            <person name="Araujo J.M."/>
            <person name="Araujo W.L."/>
        </authorList>
    </citation>
    <scope>NUCLEOTIDE SEQUENCE [LARGE SCALE GENOMIC DNA]</scope>
    <source>
        <strain evidence="7 8">SR1.6/6</strain>
    </source>
</reference>
<dbReference type="PANTHER" id="PTHR30482">
    <property type="entry name" value="HIGH-AFFINITY BRANCHED-CHAIN AMINO ACID TRANSPORT SYSTEM PERMEASE"/>
    <property type="match status" value="1"/>
</dbReference>